<proteinExistence type="predicted"/>
<organism evidence="1 2">
    <name type="scientific">Streptomyces liangshanensis</name>
    <dbReference type="NCBI Taxonomy" id="2717324"/>
    <lineage>
        <taxon>Bacteria</taxon>
        <taxon>Bacillati</taxon>
        <taxon>Actinomycetota</taxon>
        <taxon>Actinomycetes</taxon>
        <taxon>Kitasatosporales</taxon>
        <taxon>Streptomycetaceae</taxon>
        <taxon>Streptomyces</taxon>
    </lineage>
</organism>
<evidence type="ECO:0000313" key="1">
    <source>
        <dbReference type="EMBL" id="QIQ06991.1"/>
    </source>
</evidence>
<reference evidence="1 2" key="1">
    <citation type="submission" date="2020-03" db="EMBL/GenBank/DDBJ databases">
        <title>A novel species.</title>
        <authorList>
            <person name="Gao J."/>
        </authorList>
    </citation>
    <scope>NUCLEOTIDE SEQUENCE [LARGE SCALE GENOMIC DNA]</scope>
    <source>
        <strain evidence="1 2">QMT-12</strain>
    </source>
</reference>
<evidence type="ECO:0000313" key="2">
    <source>
        <dbReference type="Proteomes" id="UP000501179"/>
    </source>
</evidence>
<protein>
    <submittedName>
        <fullName evidence="1">DUF2993 domain-containing protein</fullName>
    </submittedName>
</protein>
<dbReference type="Proteomes" id="UP000501179">
    <property type="component" value="Chromosome"/>
</dbReference>
<keyword evidence="2" id="KW-1185">Reference proteome</keyword>
<sequence length="243" mass="24653">MILVVIFGGLFVAADRAAVYFAQGQVADKIRTSQGLSSTPTVSIKGFPFLTQVVGSSLDQVDISMGSLDATAEGQTVKVTDVHAELRDVTIDSSFSSATAGQASGSARVSYADLARTAPKGATIGYAGAERAAKGQVKISGPATDILAGADIPVPDVVAGALQGQDITVYCTAALKGGNTATFQAVEVGDLPIPGLDDQIKGLVDSYDLKIDGLPSSITLDKVTATEEGLRFSGNGTNVALAG</sequence>
<gene>
    <name evidence="1" type="ORF">HA039_18660</name>
</gene>
<dbReference type="Pfam" id="PF11209">
    <property type="entry name" value="LmeA"/>
    <property type="match status" value="1"/>
</dbReference>
<name>A0A6G9H9V8_9ACTN</name>
<dbReference type="EMBL" id="CP050177">
    <property type="protein sequence ID" value="QIQ06991.1"/>
    <property type="molecule type" value="Genomic_DNA"/>
</dbReference>
<dbReference type="KEGG" id="slia:HA039_18660"/>
<dbReference type="InterPro" id="IPR021373">
    <property type="entry name" value="DUF2993"/>
</dbReference>
<accession>A0A6G9H9V8</accession>
<dbReference type="AlphaFoldDB" id="A0A6G9H9V8"/>